<sequence>MGKGLMQKLWIEKTNPHFSCLLKHLIIFLLWLKVSATCSRLWGAPLDPLIVKHADLPAKVTLQATMAHGS</sequence>
<dbReference type="EMBL" id="CM037155">
    <property type="protein sequence ID" value="KAH7847570.1"/>
    <property type="molecule type" value="Genomic_DNA"/>
</dbReference>
<accession>A0ACB7Y3S0</accession>
<reference evidence="1 2" key="1">
    <citation type="journal article" date="2021" name="Hortic Res">
        <title>High-quality reference genome and annotation aids understanding of berry development for evergreen blueberry (Vaccinium darrowii).</title>
        <authorList>
            <person name="Yu J."/>
            <person name="Hulse-Kemp A.M."/>
            <person name="Babiker E."/>
            <person name="Staton M."/>
        </authorList>
    </citation>
    <scope>NUCLEOTIDE SEQUENCE [LARGE SCALE GENOMIC DNA]</scope>
    <source>
        <strain evidence="2">cv. NJ 8807/NJ 8810</strain>
        <tissue evidence="1">Young leaf</tissue>
    </source>
</reference>
<dbReference type="Proteomes" id="UP000828048">
    <property type="component" value="Chromosome 5"/>
</dbReference>
<gene>
    <name evidence="1" type="ORF">Vadar_027686</name>
</gene>
<evidence type="ECO:0000313" key="2">
    <source>
        <dbReference type="Proteomes" id="UP000828048"/>
    </source>
</evidence>
<protein>
    <submittedName>
        <fullName evidence="1">Uncharacterized protein</fullName>
    </submittedName>
</protein>
<organism evidence="1 2">
    <name type="scientific">Vaccinium darrowii</name>
    <dbReference type="NCBI Taxonomy" id="229202"/>
    <lineage>
        <taxon>Eukaryota</taxon>
        <taxon>Viridiplantae</taxon>
        <taxon>Streptophyta</taxon>
        <taxon>Embryophyta</taxon>
        <taxon>Tracheophyta</taxon>
        <taxon>Spermatophyta</taxon>
        <taxon>Magnoliopsida</taxon>
        <taxon>eudicotyledons</taxon>
        <taxon>Gunneridae</taxon>
        <taxon>Pentapetalae</taxon>
        <taxon>asterids</taxon>
        <taxon>Ericales</taxon>
        <taxon>Ericaceae</taxon>
        <taxon>Vaccinioideae</taxon>
        <taxon>Vaccinieae</taxon>
        <taxon>Vaccinium</taxon>
    </lineage>
</organism>
<evidence type="ECO:0000313" key="1">
    <source>
        <dbReference type="EMBL" id="KAH7847570.1"/>
    </source>
</evidence>
<proteinExistence type="predicted"/>
<name>A0ACB7Y3S0_9ERIC</name>
<keyword evidence="2" id="KW-1185">Reference proteome</keyword>
<comment type="caution">
    <text evidence="1">The sequence shown here is derived from an EMBL/GenBank/DDBJ whole genome shotgun (WGS) entry which is preliminary data.</text>
</comment>